<reference evidence="3 4" key="1">
    <citation type="submission" date="2013-03" db="EMBL/GenBank/DDBJ databases">
        <title>The Genome Sequence of Capronia epimyces CBS 606.96.</title>
        <authorList>
            <consortium name="The Broad Institute Genomics Platform"/>
            <person name="Cuomo C."/>
            <person name="de Hoog S."/>
            <person name="Gorbushina A."/>
            <person name="Walker B."/>
            <person name="Young S.K."/>
            <person name="Zeng Q."/>
            <person name="Gargeya S."/>
            <person name="Fitzgerald M."/>
            <person name="Haas B."/>
            <person name="Abouelleil A."/>
            <person name="Allen A.W."/>
            <person name="Alvarado L."/>
            <person name="Arachchi H.M."/>
            <person name="Berlin A.M."/>
            <person name="Chapman S.B."/>
            <person name="Gainer-Dewar J."/>
            <person name="Goldberg J."/>
            <person name="Griggs A."/>
            <person name="Gujja S."/>
            <person name="Hansen M."/>
            <person name="Howarth C."/>
            <person name="Imamovic A."/>
            <person name="Ireland A."/>
            <person name="Larimer J."/>
            <person name="McCowan C."/>
            <person name="Murphy C."/>
            <person name="Pearson M."/>
            <person name="Poon T.W."/>
            <person name="Priest M."/>
            <person name="Roberts A."/>
            <person name="Saif S."/>
            <person name="Shea T."/>
            <person name="Sisk P."/>
            <person name="Sykes S."/>
            <person name="Wortman J."/>
            <person name="Nusbaum C."/>
            <person name="Birren B."/>
        </authorList>
    </citation>
    <scope>NUCLEOTIDE SEQUENCE [LARGE SCALE GENOMIC DNA]</scope>
    <source>
        <strain evidence="3 4">CBS 606.96</strain>
    </source>
</reference>
<evidence type="ECO:0000313" key="4">
    <source>
        <dbReference type="Proteomes" id="UP000019478"/>
    </source>
</evidence>
<name>W9YPC4_9EURO</name>
<evidence type="ECO:0000313" key="3">
    <source>
        <dbReference type="EMBL" id="EXJ91515.1"/>
    </source>
</evidence>
<dbReference type="HOGENOM" id="CLU_483950_0_0_1"/>
<accession>W9YPC4</accession>
<dbReference type="InterPro" id="IPR055494">
    <property type="entry name" value="DUF7066"/>
</dbReference>
<feature type="region of interest" description="Disordered" evidence="1">
    <location>
        <begin position="500"/>
        <end position="560"/>
    </location>
</feature>
<dbReference type="Pfam" id="PF23217">
    <property type="entry name" value="DUF7066"/>
    <property type="match status" value="1"/>
</dbReference>
<feature type="region of interest" description="Disordered" evidence="1">
    <location>
        <begin position="371"/>
        <end position="464"/>
    </location>
</feature>
<feature type="region of interest" description="Disordered" evidence="1">
    <location>
        <begin position="145"/>
        <end position="208"/>
    </location>
</feature>
<feature type="compositionally biased region" description="Basic and acidic residues" evidence="1">
    <location>
        <begin position="191"/>
        <end position="203"/>
    </location>
</feature>
<feature type="compositionally biased region" description="Polar residues" evidence="1">
    <location>
        <begin position="401"/>
        <end position="416"/>
    </location>
</feature>
<dbReference type="OrthoDB" id="4145020at2759"/>
<dbReference type="AlphaFoldDB" id="W9YPC4"/>
<dbReference type="GeneID" id="19164205"/>
<feature type="compositionally biased region" description="Low complexity" evidence="1">
    <location>
        <begin position="166"/>
        <end position="184"/>
    </location>
</feature>
<protein>
    <recommendedName>
        <fullName evidence="2">DUF7066 domain-containing protein</fullName>
    </recommendedName>
</protein>
<feature type="region of interest" description="Disordered" evidence="1">
    <location>
        <begin position="61"/>
        <end position="87"/>
    </location>
</feature>
<organism evidence="3 4">
    <name type="scientific">Capronia epimyces CBS 606.96</name>
    <dbReference type="NCBI Taxonomy" id="1182542"/>
    <lineage>
        <taxon>Eukaryota</taxon>
        <taxon>Fungi</taxon>
        <taxon>Dikarya</taxon>
        <taxon>Ascomycota</taxon>
        <taxon>Pezizomycotina</taxon>
        <taxon>Eurotiomycetes</taxon>
        <taxon>Chaetothyriomycetidae</taxon>
        <taxon>Chaetothyriales</taxon>
        <taxon>Herpotrichiellaceae</taxon>
        <taxon>Capronia</taxon>
    </lineage>
</organism>
<dbReference type="EMBL" id="AMGY01000001">
    <property type="protein sequence ID" value="EXJ91515.1"/>
    <property type="molecule type" value="Genomic_DNA"/>
</dbReference>
<dbReference type="RefSeq" id="XP_007728405.1">
    <property type="nucleotide sequence ID" value="XM_007730215.1"/>
</dbReference>
<gene>
    <name evidence="3" type="ORF">A1O3_00063</name>
</gene>
<proteinExistence type="predicted"/>
<feature type="compositionally biased region" description="Basic residues" evidence="1">
    <location>
        <begin position="67"/>
        <end position="77"/>
    </location>
</feature>
<feature type="compositionally biased region" description="Polar residues" evidence="1">
    <location>
        <begin position="433"/>
        <end position="461"/>
    </location>
</feature>
<evidence type="ECO:0000256" key="1">
    <source>
        <dbReference type="SAM" id="MobiDB-lite"/>
    </source>
</evidence>
<evidence type="ECO:0000259" key="2">
    <source>
        <dbReference type="Pfam" id="PF23217"/>
    </source>
</evidence>
<feature type="domain" description="DUF7066" evidence="2">
    <location>
        <begin position="237"/>
        <end position="289"/>
    </location>
</feature>
<keyword evidence="4" id="KW-1185">Reference proteome</keyword>
<dbReference type="Proteomes" id="UP000019478">
    <property type="component" value="Unassembled WGS sequence"/>
</dbReference>
<comment type="caution">
    <text evidence="3">The sequence shown here is derived from an EMBL/GenBank/DDBJ whole genome shotgun (WGS) entry which is preliminary data.</text>
</comment>
<sequence length="573" mass="62231">MAINWRLRDTVFRLLAAVYAELGEEAFKGRYVSIAQYFGPDATYDAIKSFFSKEVSRAAEQLMAKEPHHRGSGRRAPQRRDGRQARPPFLYFDDEDISILTEREAEAHFNHSLRAPAKRPRVVATSPVPSAVQDGLLHAVVPERTPVNALPNGGGNEDRVASPHEASAGPSSCPCPSSNPGPSSYFTPNEQEDHTAQEKETGSKKRPFSALNDTAEKLQHLSVRPSDHSTPIPDSFGYVTNQGQFRCALCLSQLPSQEDLDRHELLSREHRRNLQNSLKLSKGREKLAQVTSVSRIGPHLSTPVPPQPPRLCGEDRGVVISANGGPSQGIIQENGGEPSRPIHPEQSPNHCDTLCDTIEVFSQPTTLVCQPEPTQARTATPAFQPETLDQRVDKGKGRAASLSSSFSDQTPQQYSQPGPCPPSEEARADSLHTRPTTARTEIGSITPSNSMTGQNPGSNAGTAPLFSATEISEIMRSTEVMIRLMSYVQKEAVAVVKADAGAGGSESSAEARRMSDGAPRSPLQSLEPGPVAPEANHTDGAVETNIKRRRQQGRVKAERAKDTGEEVFFIVLD</sequence>